<proteinExistence type="predicted"/>
<dbReference type="Proteomes" id="UP000008493">
    <property type="component" value="Unassembled WGS sequence"/>
</dbReference>
<name>K5WBC8_AGABU</name>
<keyword evidence="3" id="KW-1185">Reference proteome</keyword>
<feature type="transmembrane region" description="Helical" evidence="1">
    <location>
        <begin position="73"/>
        <end position="95"/>
    </location>
</feature>
<accession>K5WBC8</accession>
<keyword evidence="1" id="KW-1133">Transmembrane helix</keyword>
<dbReference type="HOGENOM" id="CLU_2359204_0_0_1"/>
<protein>
    <submittedName>
        <fullName evidence="2">Uncharacterized protein</fullName>
    </submittedName>
</protein>
<dbReference type="InParanoid" id="K5WBC8"/>
<evidence type="ECO:0000313" key="2">
    <source>
        <dbReference type="EMBL" id="EKM84189.1"/>
    </source>
</evidence>
<evidence type="ECO:0000313" key="3">
    <source>
        <dbReference type="Proteomes" id="UP000008493"/>
    </source>
</evidence>
<keyword evidence="1" id="KW-0812">Transmembrane</keyword>
<organism evidence="2 3">
    <name type="scientific">Agaricus bisporus var. burnettii (strain JB137-S8 / ATCC MYA-4627 / FGSC 10392)</name>
    <name type="common">White button mushroom</name>
    <dbReference type="NCBI Taxonomy" id="597362"/>
    <lineage>
        <taxon>Eukaryota</taxon>
        <taxon>Fungi</taxon>
        <taxon>Dikarya</taxon>
        <taxon>Basidiomycota</taxon>
        <taxon>Agaricomycotina</taxon>
        <taxon>Agaricomycetes</taxon>
        <taxon>Agaricomycetidae</taxon>
        <taxon>Agaricales</taxon>
        <taxon>Agaricineae</taxon>
        <taxon>Agaricaceae</taxon>
        <taxon>Agaricus</taxon>
    </lineage>
</organism>
<dbReference type="GeneID" id="18831783"/>
<dbReference type="RefSeq" id="XP_007325304.1">
    <property type="nucleotide sequence ID" value="XM_007325242.1"/>
</dbReference>
<keyword evidence="1" id="KW-0472">Membrane</keyword>
<reference evidence="3" key="1">
    <citation type="journal article" date="2012" name="Proc. Natl. Acad. Sci. U.S.A.">
        <title>Genome sequence of the button mushroom Agaricus bisporus reveals mechanisms governing adaptation to a humic-rich ecological niche.</title>
        <authorList>
            <person name="Morin E."/>
            <person name="Kohler A."/>
            <person name="Baker A.R."/>
            <person name="Foulongne-Oriol M."/>
            <person name="Lombard V."/>
            <person name="Nagy L.G."/>
            <person name="Ohm R.A."/>
            <person name="Patyshakuliyeva A."/>
            <person name="Brun A."/>
            <person name="Aerts A.L."/>
            <person name="Bailey A.M."/>
            <person name="Billette C."/>
            <person name="Coutinho P.M."/>
            <person name="Deakin G."/>
            <person name="Doddapaneni H."/>
            <person name="Floudas D."/>
            <person name="Grimwood J."/>
            <person name="Hilden K."/>
            <person name="Kuees U."/>
            <person name="LaButti K.M."/>
            <person name="Lapidus A."/>
            <person name="Lindquist E.A."/>
            <person name="Lucas S.M."/>
            <person name="Murat C."/>
            <person name="Riley R.W."/>
            <person name="Salamov A.A."/>
            <person name="Schmutz J."/>
            <person name="Subramanian V."/>
            <person name="Woesten H.A.B."/>
            <person name="Xu J."/>
            <person name="Eastwood D.C."/>
            <person name="Foster G.D."/>
            <person name="Sonnenberg A.S."/>
            <person name="Cullen D."/>
            <person name="de Vries R.P."/>
            <person name="Lundell T."/>
            <person name="Hibbett D.S."/>
            <person name="Henrissat B."/>
            <person name="Burton K.S."/>
            <person name="Kerrigan R.W."/>
            <person name="Challen M.P."/>
            <person name="Grigoriev I.V."/>
            <person name="Martin F."/>
        </authorList>
    </citation>
    <scope>NUCLEOTIDE SEQUENCE [LARGE SCALE GENOMIC DNA]</scope>
    <source>
        <strain evidence="3">JB137-S8 / ATCC MYA-4627 / FGSC 10392</strain>
    </source>
</reference>
<sequence length="96" mass="10740">MTATPQEPQPLSPARGANLSICLSHHSQRLRNSFRECPLLLLSREAEHGTHKPFRYLHLHLIQALAGEKSTVWGLYLCKNALPLLILGSTVLLLIH</sequence>
<dbReference type="AlphaFoldDB" id="K5WBC8"/>
<gene>
    <name evidence="2" type="ORF">AGABI1DRAFT_81887</name>
</gene>
<dbReference type="KEGG" id="abp:AGABI1DRAFT81887"/>
<evidence type="ECO:0000256" key="1">
    <source>
        <dbReference type="SAM" id="Phobius"/>
    </source>
</evidence>
<dbReference type="EMBL" id="JH971385">
    <property type="protein sequence ID" value="EKM84189.1"/>
    <property type="molecule type" value="Genomic_DNA"/>
</dbReference>